<dbReference type="GO" id="GO:0016020">
    <property type="term" value="C:membrane"/>
    <property type="evidence" value="ECO:0007669"/>
    <property type="project" value="UniProtKB-SubCell"/>
</dbReference>
<keyword evidence="7" id="KW-0378">Hydrolase</keyword>
<keyword evidence="6" id="KW-0053">Apoptosis</keyword>
<comment type="catalytic activity">
    <reaction evidence="13">
        <text>(5Z,8Z,11Z,14Z)-eicosatetraenoyl-CoA + H2O = (5Z,8Z,11Z,14Z)-eicosatetraenoate + CoA + H(+)</text>
        <dbReference type="Rhea" id="RHEA:40151"/>
        <dbReference type="ChEBI" id="CHEBI:15377"/>
        <dbReference type="ChEBI" id="CHEBI:15378"/>
        <dbReference type="ChEBI" id="CHEBI:32395"/>
        <dbReference type="ChEBI" id="CHEBI:57287"/>
        <dbReference type="ChEBI" id="CHEBI:57368"/>
    </reaction>
    <physiologicalReaction direction="left-to-right" evidence="13">
        <dbReference type="Rhea" id="RHEA:40152"/>
    </physiologicalReaction>
</comment>
<dbReference type="CDD" id="cd03440">
    <property type="entry name" value="hot_dog"/>
    <property type="match status" value="1"/>
</dbReference>
<evidence type="ECO:0000256" key="4">
    <source>
        <dbReference type="ARBA" id="ARBA00022475"/>
    </source>
</evidence>
<dbReference type="STRING" id="706434.HMPREF9429_00854"/>
<evidence type="ECO:0000313" key="25">
    <source>
        <dbReference type="EMBL" id="EFQ04251.1"/>
    </source>
</evidence>
<dbReference type="InterPro" id="IPR029069">
    <property type="entry name" value="HotDog_dom_sf"/>
</dbReference>
<keyword evidence="4" id="KW-1003">Cell membrane</keyword>
<reference evidence="25 26" key="1">
    <citation type="submission" date="2010-08" db="EMBL/GenBank/DDBJ databases">
        <authorList>
            <person name="Weinstock G."/>
            <person name="Sodergren E."/>
            <person name="Clifton S."/>
            <person name="Fulton L."/>
            <person name="Fulton B."/>
            <person name="Courtney L."/>
            <person name="Fronick C."/>
            <person name="Harrison M."/>
            <person name="Strong C."/>
            <person name="Farmer C."/>
            <person name="Delahaunty K."/>
            <person name="Markovic C."/>
            <person name="Hall O."/>
            <person name="Minx P."/>
            <person name="Tomlinson C."/>
            <person name="Mitreva M."/>
            <person name="Hou S."/>
            <person name="Chen J."/>
            <person name="Wollam A."/>
            <person name="Pepin K.H."/>
            <person name="Johnson M."/>
            <person name="Bhonagiri V."/>
            <person name="Zhang X."/>
            <person name="Suruliraj S."/>
            <person name="Warren W."/>
            <person name="Chinwalla A."/>
            <person name="Mardis E.R."/>
            <person name="Wilson R.K."/>
        </authorList>
    </citation>
    <scope>NUCLEOTIDE SEQUENCE [LARGE SCALE GENOMIC DNA]</scope>
    <source>
        <strain evidence="25 26">F0359</strain>
    </source>
</reference>
<keyword evidence="8" id="KW-0276">Fatty acid metabolism</keyword>
<dbReference type="AlphaFoldDB" id="E2ZBM3"/>
<evidence type="ECO:0000313" key="26">
    <source>
        <dbReference type="Proteomes" id="UP000003195"/>
    </source>
</evidence>
<keyword evidence="5" id="KW-0963">Cytoplasm</keyword>
<evidence type="ECO:0000256" key="14">
    <source>
        <dbReference type="ARBA" id="ARBA00037002"/>
    </source>
</evidence>
<evidence type="ECO:0000256" key="18">
    <source>
        <dbReference type="ARBA" id="ARBA00043210"/>
    </source>
</evidence>
<dbReference type="SUPFAM" id="SSF54637">
    <property type="entry name" value="Thioesterase/thiol ester dehydrase-isomerase"/>
    <property type="match status" value="1"/>
</dbReference>
<keyword evidence="12" id="KW-0966">Cell projection</keyword>
<feature type="domain" description="Thioesterase" evidence="24">
    <location>
        <begin position="48"/>
        <end position="120"/>
    </location>
</feature>
<evidence type="ECO:0000256" key="13">
    <source>
        <dbReference type="ARBA" id="ARBA00035852"/>
    </source>
</evidence>
<evidence type="ECO:0000256" key="12">
    <source>
        <dbReference type="ARBA" id="ARBA00023273"/>
    </source>
</evidence>
<comment type="catalytic activity">
    <reaction evidence="21">
        <text>decanoyl-CoA + H2O = decanoate + CoA + H(+)</text>
        <dbReference type="Rhea" id="RHEA:40059"/>
        <dbReference type="ChEBI" id="CHEBI:15377"/>
        <dbReference type="ChEBI" id="CHEBI:15378"/>
        <dbReference type="ChEBI" id="CHEBI:27689"/>
        <dbReference type="ChEBI" id="CHEBI:57287"/>
        <dbReference type="ChEBI" id="CHEBI:61430"/>
    </reaction>
    <physiologicalReaction direction="left-to-right" evidence="21">
        <dbReference type="Rhea" id="RHEA:40060"/>
    </physiologicalReaction>
</comment>
<evidence type="ECO:0000256" key="5">
    <source>
        <dbReference type="ARBA" id="ARBA00022490"/>
    </source>
</evidence>
<comment type="catalytic activity">
    <reaction evidence="19">
        <text>octanoyl-CoA + H2O = octanoate + CoA + H(+)</text>
        <dbReference type="Rhea" id="RHEA:30143"/>
        <dbReference type="ChEBI" id="CHEBI:15377"/>
        <dbReference type="ChEBI" id="CHEBI:15378"/>
        <dbReference type="ChEBI" id="CHEBI:25646"/>
        <dbReference type="ChEBI" id="CHEBI:57287"/>
        <dbReference type="ChEBI" id="CHEBI:57386"/>
    </reaction>
    <physiologicalReaction direction="left-to-right" evidence="19">
        <dbReference type="Rhea" id="RHEA:30144"/>
    </physiologicalReaction>
</comment>
<dbReference type="PANTHER" id="PTHR12418:SF19">
    <property type="entry name" value="ACYL-COENZYME A THIOESTERASE THEM4"/>
    <property type="match status" value="1"/>
</dbReference>
<dbReference type="RefSeq" id="WP_006941878.1">
    <property type="nucleotide sequence ID" value="NZ_GL538208.1"/>
</dbReference>
<keyword evidence="9" id="KW-0809">Transit peptide</keyword>
<name>E2ZBM3_9FIRM</name>
<sequence>MEKKEYTRCFGCGKDNPIGLKLDMYVNESDSYADFVPKPEHQSYDDRMHGGLVSTLIDEVMGNHVFVLTGKPAYTADLHLRFKDSVKIGEKVRIESHIVSRRGRLFVTKGCVIKENGTVAVTAEAKLMTAS</sequence>
<dbReference type="Pfam" id="PF03061">
    <property type="entry name" value="4HBT"/>
    <property type="match status" value="1"/>
</dbReference>
<dbReference type="InterPro" id="IPR006683">
    <property type="entry name" value="Thioestr_dom"/>
</dbReference>
<evidence type="ECO:0000256" key="16">
    <source>
        <dbReference type="ARBA" id="ARBA00038848"/>
    </source>
</evidence>
<comment type="catalytic activity">
    <reaction evidence="20">
        <text>hexadecanoyl-CoA + H2O = hexadecanoate + CoA + H(+)</text>
        <dbReference type="Rhea" id="RHEA:16645"/>
        <dbReference type="ChEBI" id="CHEBI:7896"/>
        <dbReference type="ChEBI" id="CHEBI:15377"/>
        <dbReference type="ChEBI" id="CHEBI:15378"/>
        <dbReference type="ChEBI" id="CHEBI:57287"/>
        <dbReference type="ChEBI" id="CHEBI:57379"/>
        <dbReference type="EC" id="3.1.2.2"/>
    </reaction>
    <physiologicalReaction direction="left-to-right" evidence="20">
        <dbReference type="Rhea" id="RHEA:16646"/>
    </physiologicalReaction>
</comment>
<evidence type="ECO:0000256" key="6">
    <source>
        <dbReference type="ARBA" id="ARBA00022703"/>
    </source>
</evidence>
<dbReference type="EC" id="3.1.2.2" evidence="16"/>
<dbReference type="HOGENOM" id="CLU_089876_6_2_9"/>
<dbReference type="InterPro" id="IPR052365">
    <property type="entry name" value="THEM4/THEM5_acyl-CoA_thioest"/>
</dbReference>
<evidence type="ECO:0000256" key="11">
    <source>
        <dbReference type="ARBA" id="ARBA00023136"/>
    </source>
</evidence>
<evidence type="ECO:0000259" key="24">
    <source>
        <dbReference type="Pfam" id="PF03061"/>
    </source>
</evidence>
<evidence type="ECO:0000256" key="8">
    <source>
        <dbReference type="ARBA" id="ARBA00022832"/>
    </source>
</evidence>
<evidence type="ECO:0000256" key="19">
    <source>
        <dbReference type="ARBA" id="ARBA00047588"/>
    </source>
</evidence>
<evidence type="ECO:0000256" key="15">
    <source>
        <dbReference type="ARBA" id="ARBA00038456"/>
    </source>
</evidence>
<evidence type="ECO:0000256" key="23">
    <source>
        <dbReference type="ARBA" id="ARBA00048180"/>
    </source>
</evidence>
<evidence type="ECO:0000256" key="21">
    <source>
        <dbReference type="ARBA" id="ARBA00047969"/>
    </source>
</evidence>
<comment type="catalytic activity">
    <reaction evidence="23">
        <text>tetradecanoyl-CoA + H2O = tetradecanoate + CoA + H(+)</text>
        <dbReference type="Rhea" id="RHEA:40119"/>
        <dbReference type="ChEBI" id="CHEBI:15377"/>
        <dbReference type="ChEBI" id="CHEBI:15378"/>
        <dbReference type="ChEBI" id="CHEBI:30807"/>
        <dbReference type="ChEBI" id="CHEBI:57287"/>
        <dbReference type="ChEBI" id="CHEBI:57385"/>
    </reaction>
    <physiologicalReaction direction="left-to-right" evidence="23">
        <dbReference type="Rhea" id="RHEA:40120"/>
    </physiologicalReaction>
</comment>
<keyword evidence="11" id="KW-0472">Membrane</keyword>
<organism evidence="25 26">
    <name type="scientific">Megasphaera micronuciformis F0359</name>
    <dbReference type="NCBI Taxonomy" id="706434"/>
    <lineage>
        <taxon>Bacteria</taxon>
        <taxon>Bacillati</taxon>
        <taxon>Bacillota</taxon>
        <taxon>Negativicutes</taxon>
        <taxon>Veillonellales</taxon>
        <taxon>Veillonellaceae</taxon>
        <taxon>Megasphaera</taxon>
    </lineage>
</organism>
<dbReference type="GO" id="GO:0016787">
    <property type="term" value="F:hydrolase activity"/>
    <property type="evidence" value="ECO:0007669"/>
    <property type="project" value="UniProtKB-KW"/>
</dbReference>
<evidence type="ECO:0000256" key="2">
    <source>
        <dbReference type="ARBA" id="ARBA00004496"/>
    </source>
</evidence>
<comment type="similarity">
    <text evidence="15">Belongs to the THEM4/THEM5 thioesterase family.</text>
</comment>
<evidence type="ECO:0000256" key="22">
    <source>
        <dbReference type="ARBA" id="ARBA00048074"/>
    </source>
</evidence>
<evidence type="ECO:0000256" key="10">
    <source>
        <dbReference type="ARBA" id="ARBA00023098"/>
    </source>
</evidence>
<dbReference type="GO" id="GO:0005737">
    <property type="term" value="C:cytoplasm"/>
    <property type="evidence" value="ECO:0007669"/>
    <property type="project" value="UniProtKB-SubCell"/>
</dbReference>
<accession>E2ZBM3</accession>
<dbReference type="Proteomes" id="UP000003195">
    <property type="component" value="Unassembled WGS sequence"/>
</dbReference>
<evidence type="ECO:0000256" key="9">
    <source>
        <dbReference type="ARBA" id="ARBA00022946"/>
    </source>
</evidence>
<dbReference type="Gene3D" id="3.10.129.10">
    <property type="entry name" value="Hotdog Thioesterase"/>
    <property type="match status" value="1"/>
</dbReference>
<comment type="subcellular location">
    <subcellularLocation>
        <location evidence="3">Cell projection</location>
        <location evidence="3">Ruffle membrane</location>
    </subcellularLocation>
    <subcellularLocation>
        <location evidence="2">Cytoplasm</location>
    </subcellularLocation>
    <subcellularLocation>
        <location evidence="1">Membrane</location>
        <topology evidence="1">Peripheral membrane protein</topology>
    </subcellularLocation>
</comment>
<dbReference type="PANTHER" id="PTHR12418">
    <property type="entry name" value="ACYL-COENZYME A THIOESTERASE THEM4"/>
    <property type="match status" value="1"/>
</dbReference>
<keyword evidence="26" id="KW-1185">Reference proteome</keyword>
<dbReference type="GO" id="GO:0006631">
    <property type="term" value="P:fatty acid metabolic process"/>
    <property type="evidence" value="ECO:0007669"/>
    <property type="project" value="UniProtKB-KW"/>
</dbReference>
<evidence type="ECO:0000256" key="17">
    <source>
        <dbReference type="ARBA" id="ARBA00040123"/>
    </source>
</evidence>
<keyword evidence="10" id="KW-0443">Lipid metabolism</keyword>
<comment type="catalytic activity">
    <reaction evidence="22">
        <text>dodecanoyl-CoA + H2O = dodecanoate + CoA + H(+)</text>
        <dbReference type="Rhea" id="RHEA:30135"/>
        <dbReference type="ChEBI" id="CHEBI:15377"/>
        <dbReference type="ChEBI" id="CHEBI:15378"/>
        <dbReference type="ChEBI" id="CHEBI:18262"/>
        <dbReference type="ChEBI" id="CHEBI:57287"/>
        <dbReference type="ChEBI" id="CHEBI:57375"/>
    </reaction>
    <physiologicalReaction direction="left-to-right" evidence="22">
        <dbReference type="Rhea" id="RHEA:30136"/>
    </physiologicalReaction>
</comment>
<evidence type="ECO:0000256" key="7">
    <source>
        <dbReference type="ARBA" id="ARBA00022801"/>
    </source>
</evidence>
<gene>
    <name evidence="25" type="ORF">HMPREF9429_00854</name>
</gene>
<protein>
    <recommendedName>
        <fullName evidence="17">Acyl-coenzyme A thioesterase THEM4</fullName>
        <ecNumber evidence="16">3.1.2.2</ecNumber>
    </recommendedName>
    <alternativeName>
        <fullName evidence="18">Thioesterase superfamily member 4</fullName>
    </alternativeName>
</protein>
<evidence type="ECO:0000256" key="3">
    <source>
        <dbReference type="ARBA" id="ARBA00004632"/>
    </source>
</evidence>
<proteinExistence type="inferred from homology"/>
<comment type="catalytic activity">
    <reaction evidence="14">
        <text>(9Z)-octadecenoyl-CoA + H2O = (9Z)-octadecenoate + CoA + H(+)</text>
        <dbReference type="Rhea" id="RHEA:40139"/>
        <dbReference type="ChEBI" id="CHEBI:15377"/>
        <dbReference type="ChEBI" id="CHEBI:15378"/>
        <dbReference type="ChEBI" id="CHEBI:30823"/>
        <dbReference type="ChEBI" id="CHEBI:57287"/>
        <dbReference type="ChEBI" id="CHEBI:57387"/>
    </reaction>
    <physiologicalReaction direction="left-to-right" evidence="14">
        <dbReference type="Rhea" id="RHEA:40140"/>
    </physiologicalReaction>
</comment>
<comment type="caution">
    <text evidence="25">The sequence shown here is derived from an EMBL/GenBank/DDBJ whole genome shotgun (WGS) entry which is preliminary data.</text>
</comment>
<evidence type="ECO:0000256" key="20">
    <source>
        <dbReference type="ARBA" id="ARBA00047734"/>
    </source>
</evidence>
<dbReference type="EMBL" id="AECS01000036">
    <property type="protein sequence ID" value="EFQ04251.1"/>
    <property type="molecule type" value="Genomic_DNA"/>
</dbReference>
<evidence type="ECO:0000256" key="1">
    <source>
        <dbReference type="ARBA" id="ARBA00004170"/>
    </source>
</evidence>
<dbReference type="eggNOG" id="COG2050">
    <property type="taxonomic scope" value="Bacteria"/>
</dbReference>